<dbReference type="PANTHER" id="PTHR46797:SF1">
    <property type="entry name" value="METHYLPHOSPHONATE SYNTHASE"/>
    <property type="match status" value="1"/>
</dbReference>
<reference evidence="2 3" key="1">
    <citation type="submission" date="2018-01" db="EMBL/GenBank/DDBJ databases">
        <title>Complete genome sequence of Bacteriovorax stolpii DSM12778.</title>
        <authorList>
            <person name="Tang B."/>
            <person name="Chang J."/>
        </authorList>
    </citation>
    <scope>NUCLEOTIDE SEQUENCE [LARGE SCALE GENOMIC DNA]</scope>
    <source>
        <strain evidence="2 3">DSM 12778</strain>
    </source>
</reference>
<dbReference type="SUPFAM" id="SSF51182">
    <property type="entry name" value="RmlC-like cupins"/>
    <property type="match status" value="1"/>
</dbReference>
<dbReference type="EMBL" id="CP025704">
    <property type="protein sequence ID" value="AUN97894.1"/>
    <property type="molecule type" value="Genomic_DNA"/>
</dbReference>
<dbReference type="InterPro" id="IPR010982">
    <property type="entry name" value="Lambda_DNA-bd_dom_sf"/>
</dbReference>
<evidence type="ECO:0000313" key="2">
    <source>
        <dbReference type="EMBL" id="AUN97894.1"/>
    </source>
</evidence>
<dbReference type="AlphaFoldDB" id="A0A2K9NT23"/>
<dbReference type="RefSeq" id="WP_102243187.1">
    <property type="nucleotide sequence ID" value="NZ_CP025704.1"/>
</dbReference>
<dbReference type="Pfam" id="PF07883">
    <property type="entry name" value="Cupin_2"/>
    <property type="match status" value="1"/>
</dbReference>
<accession>A0A2K9NT23</accession>
<dbReference type="CDD" id="cd02209">
    <property type="entry name" value="cupin_XRE_C"/>
    <property type="match status" value="1"/>
</dbReference>
<dbReference type="InterPro" id="IPR014710">
    <property type="entry name" value="RmlC-like_jellyroll"/>
</dbReference>
<dbReference type="Gene3D" id="2.60.120.10">
    <property type="entry name" value="Jelly Rolls"/>
    <property type="match status" value="1"/>
</dbReference>
<dbReference type="GO" id="GO:0005829">
    <property type="term" value="C:cytosol"/>
    <property type="evidence" value="ECO:0007669"/>
    <property type="project" value="TreeGrafter"/>
</dbReference>
<name>A0A2K9NT23_BACTC</name>
<keyword evidence="1 2" id="KW-0238">DNA-binding</keyword>
<dbReference type="PROSITE" id="PS50943">
    <property type="entry name" value="HTH_CROC1"/>
    <property type="match status" value="1"/>
</dbReference>
<sequence length="190" mass="20590">MDKEFELLSHNLAHNLLELRQRRNLTQEALAKLVGVPRSTIANLESGVGNPSLTNLARLSAALHIPIEKLLTPQDIVCKLIPADEVTVQTRSQGAVLIYKLLPDALPNMDIDRIEIEPGAQMKGTPHPSGTKEYFHCIQGEMTVNVLGNTYVVKKGDVLAFPGEVNHVYVNKGKGVAIGMSVVVLTPLGA</sequence>
<evidence type="ECO:0000256" key="1">
    <source>
        <dbReference type="ARBA" id="ARBA00023125"/>
    </source>
</evidence>
<dbReference type="GO" id="GO:0003677">
    <property type="term" value="F:DNA binding"/>
    <property type="evidence" value="ECO:0007669"/>
    <property type="project" value="UniProtKB-KW"/>
</dbReference>
<gene>
    <name evidence="2" type="ORF">C0V70_07190</name>
</gene>
<dbReference type="GO" id="GO:0003700">
    <property type="term" value="F:DNA-binding transcription factor activity"/>
    <property type="evidence" value="ECO:0007669"/>
    <property type="project" value="TreeGrafter"/>
</dbReference>
<evidence type="ECO:0000313" key="3">
    <source>
        <dbReference type="Proteomes" id="UP000235584"/>
    </source>
</evidence>
<dbReference type="InterPro" id="IPR013096">
    <property type="entry name" value="Cupin_2"/>
</dbReference>
<dbReference type="OrthoDB" id="5296938at2"/>
<dbReference type="Proteomes" id="UP000235584">
    <property type="component" value="Chromosome"/>
</dbReference>
<keyword evidence="3" id="KW-1185">Reference proteome</keyword>
<dbReference type="Pfam" id="PF01381">
    <property type="entry name" value="HTH_3"/>
    <property type="match status" value="1"/>
</dbReference>
<dbReference type="CDD" id="cd00093">
    <property type="entry name" value="HTH_XRE"/>
    <property type="match status" value="1"/>
</dbReference>
<dbReference type="SUPFAM" id="SSF47413">
    <property type="entry name" value="lambda repressor-like DNA-binding domains"/>
    <property type="match status" value="1"/>
</dbReference>
<dbReference type="PANTHER" id="PTHR46797">
    <property type="entry name" value="HTH-TYPE TRANSCRIPTIONAL REGULATOR"/>
    <property type="match status" value="1"/>
</dbReference>
<dbReference type="InterPro" id="IPR050807">
    <property type="entry name" value="TransReg_Diox_bact_type"/>
</dbReference>
<organism evidence="2 3">
    <name type="scientific">Bacteriovorax stolpii</name>
    <name type="common">Bdellovibrio stolpii</name>
    <dbReference type="NCBI Taxonomy" id="960"/>
    <lineage>
        <taxon>Bacteria</taxon>
        <taxon>Pseudomonadati</taxon>
        <taxon>Bdellovibrionota</taxon>
        <taxon>Bacteriovoracia</taxon>
        <taxon>Bacteriovoracales</taxon>
        <taxon>Bacteriovoracaceae</taxon>
        <taxon>Bacteriovorax</taxon>
    </lineage>
</organism>
<dbReference type="SMART" id="SM00530">
    <property type="entry name" value="HTH_XRE"/>
    <property type="match status" value="1"/>
</dbReference>
<dbReference type="Gene3D" id="1.10.260.40">
    <property type="entry name" value="lambda repressor-like DNA-binding domains"/>
    <property type="match status" value="1"/>
</dbReference>
<protein>
    <submittedName>
        <fullName evidence="2">DNA-binding protein</fullName>
    </submittedName>
</protein>
<dbReference type="KEGG" id="bsto:C0V70_07190"/>
<dbReference type="InterPro" id="IPR001387">
    <property type="entry name" value="Cro/C1-type_HTH"/>
</dbReference>
<dbReference type="InterPro" id="IPR011051">
    <property type="entry name" value="RmlC_Cupin_sf"/>
</dbReference>
<proteinExistence type="predicted"/>